<dbReference type="KEGG" id="cyj:Cyan7822_5760"/>
<dbReference type="HOGENOM" id="CLU_027853_1_0_3"/>
<evidence type="ECO:0000256" key="4">
    <source>
        <dbReference type="ARBA" id="ARBA00023033"/>
    </source>
</evidence>
<proteinExistence type="predicted"/>
<evidence type="ECO:0000256" key="1">
    <source>
        <dbReference type="ARBA" id="ARBA00022630"/>
    </source>
</evidence>
<dbReference type="RefSeq" id="WP_013334371.1">
    <property type="nucleotide sequence ID" value="NC_014533.1"/>
</dbReference>
<dbReference type="SUPFAM" id="SSF51679">
    <property type="entry name" value="Bacterial luciferase-like"/>
    <property type="match status" value="1"/>
</dbReference>
<keyword evidence="3 6" id="KW-0560">Oxidoreductase</keyword>
<gene>
    <name evidence="6" type="ordered locus">Cyan7822_5760</name>
</gene>
<dbReference type="InterPro" id="IPR011251">
    <property type="entry name" value="Luciferase-like_dom"/>
</dbReference>
<geneLocation type="plasmid" evidence="6 7">
    <name>Cy782201</name>
</geneLocation>
<name>E0UKZ1_GLOV7</name>
<feature type="domain" description="Luciferase-like" evidence="5">
    <location>
        <begin position="27"/>
        <end position="327"/>
    </location>
</feature>
<keyword evidence="6" id="KW-0614">Plasmid</keyword>
<keyword evidence="4 6" id="KW-0503">Monooxygenase</keyword>
<dbReference type="InterPro" id="IPR036661">
    <property type="entry name" value="Luciferase-like_sf"/>
</dbReference>
<evidence type="ECO:0000313" key="6">
    <source>
        <dbReference type="EMBL" id="ADN17621.1"/>
    </source>
</evidence>
<dbReference type="Pfam" id="PF00296">
    <property type="entry name" value="Bac_luciferase"/>
    <property type="match status" value="1"/>
</dbReference>
<dbReference type="PANTHER" id="PTHR42847:SF4">
    <property type="entry name" value="ALKANESULFONATE MONOOXYGENASE-RELATED"/>
    <property type="match status" value="1"/>
</dbReference>
<dbReference type="Gene3D" id="3.20.20.30">
    <property type="entry name" value="Luciferase-like domain"/>
    <property type="match status" value="1"/>
</dbReference>
<evidence type="ECO:0000256" key="2">
    <source>
        <dbReference type="ARBA" id="ARBA00022643"/>
    </source>
</evidence>
<dbReference type="GO" id="GO:0046306">
    <property type="term" value="P:alkanesulfonate catabolic process"/>
    <property type="evidence" value="ECO:0007669"/>
    <property type="project" value="TreeGrafter"/>
</dbReference>
<sequence>MILRFHWMLPLGGERAGESNILIGTPEMQSLPDLETKLEFCRRADEMGIDSLLTAFGYYRPDPIVLATALGMVTQKTKFIIAYRPGLISPTLFVQQINTLASLTNGRVSLNIIAGYSQEEQGYYGDFLSHDQRYDRASEFVGICQELWRNQDGVNFQGQYYQVKGAKVVTPFISEHSSSPEIYIGGGSLQAQELAMRHRVCWLRFIDAPEKIETEIQPILTGGGEVCLRTAIIARPTRKEALEAAYSLINPSYESNKEWVEKLYNQSVDSQSIKTTLEQAKAVDSDWITPWLWRGAVPYFGASAVALVGTPVEIASALLHYKQIGCSQFIFSGWPKIDAMTYFGQEILPLVREMEKKVAEQQ</sequence>
<dbReference type="EC" id="1.14.14.5" evidence="6"/>
<keyword evidence="2" id="KW-0288">FMN</keyword>
<dbReference type="GO" id="GO:0008726">
    <property type="term" value="F:alkanesulfonate monooxygenase activity"/>
    <property type="evidence" value="ECO:0007669"/>
    <property type="project" value="UniProtKB-EC"/>
</dbReference>
<dbReference type="Proteomes" id="UP000008206">
    <property type="component" value="Plasmid Cy782201"/>
</dbReference>
<protein>
    <submittedName>
        <fullName evidence="6">Alkanesulfonate monooxygenase</fullName>
        <ecNumber evidence="6">1.14.14.5</ecNumber>
    </submittedName>
</protein>
<dbReference type="OrthoDB" id="9814695at2"/>
<organism evidence="6 7">
    <name type="scientific">Gloeothece verrucosa (strain PCC 7822)</name>
    <name type="common">Cyanothece sp. (strain PCC 7822)</name>
    <dbReference type="NCBI Taxonomy" id="497965"/>
    <lineage>
        <taxon>Bacteria</taxon>
        <taxon>Bacillati</taxon>
        <taxon>Cyanobacteriota</taxon>
        <taxon>Cyanophyceae</taxon>
        <taxon>Oscillatoriophycideae</taxon>
        <taxon>Chroococcales</taxon>
        <taxon>Aphanothecaceae</taxon>
        <taxon>Gloeothece</taxon>
        <taxon>Gloeothece verrucosa</taxon>
    </lineage>
</organism>
<dbReference type="PANTHER" id="PTHR42847">
    <property type="entry name" value="ALKANESULFONATE MONOOXYGENASE"/>
    <property type="match status" value="1"/>
</dbReference>
<keyword evidence="1" id="KW-0285">Flavoprotein</keyword>
<dbReference type="EMBL" id="CP002199">
    <property type="protein sequence ID" value="ADN17621.1"/>
    <property type="molecule type" value="Genomic_DNA"/>
</dbReference>
<reference evidence="7" key="1">
    <citation type="journal article" date="2011" name="MBio">
        <title>Novel metabolic attributes of the genus Cyanothece, comprising a group of unicellular nitrogen-fixing Cyanobacteria.</title>
        <authorList>
            <person name="Bandyopadhyay A."/>
            <person name="Elvitigala T."/>
            <person name="Welsh E."/>
            <person name="Stockel J."/>
            <person name="Liberton M."/>
            <person name="Min H."/>
            <person name="Sherman L.A."/>
            <person name="Pakrasi H.B."/>
        </authorList>
    </citation>
    <scope>NUCLEOTIDE SEQUENCE [LARGE SCALE GENOMIC DNA]</scope>
    <source>
        <strain evidence="7">PCC 7822</strain>
        <plasmid evidence="7">Cy782201</plasmid>
    </source>
</reference>
<evidence type="ECO:0000313" key="7">
    <source>
        <dbReference type="Proteomes" id="UP000008206"/>
    </source>
</evidence>
<dbReference type="InterPro" id="IPR050172">
    <property type="entry name" value="SsuD_RutA_monooxygenase"/>
</dbReference>
<dbReference type="AlphaFoldDB" id="E0UKZ1"/>
<evidence type="ECO:0000256" key="3">
    <source>
        <dbReference type="ARBA" id="ARBA00023002"/>
    </source>
</evidence>
<accession>E0UKZ1</accession>
<keyword evidence="7" id="KW-1185">Reference proteome</keyword>
<evidence type="ECO:0000259" key="5">
    <source>
        <dbReference type="Pfam" id="PF00296"/>
    </source>
</evidence>